<dbReference type="GO" id="GO:0003964">
    <property type="term" value="F:RNA-directed DNA polymerase activity"/>
    <property type="evidence" value="ECO:0007669"/>
    <property type="project" value="UniProtKB-KW"/>
</dbReference>
<dbReference type="PANTHER" id="PTHR15503:SF45">
    <property type="entry name" value="RNA-DIRECTED DNA POLYMERASE HOMOLOG"/>
    <property type="match status" value="1"/>
</dbReference>
<dbReference type="Gene3D" id="3.30.70.270">
    <property type="match status" value="1"/>
</dbReference>
<comment type="caution">
    <text evidence="1">The sequence shown here is derived from an EMBL/GenBank/DDBJ whole genome shotgun (WGS) entry which is preliminary data.</text>
</comment>
<keyword evidence="1" id="KW-0548">Nucleotidyltransferase</keyword>
<proteinExistence type="predicted"/>
<organism evidence="1">
    <name type="scientific">Tanacetum cinerariifolium</name>
    <name type="common">Dalmatian daisy</name>
    <name type="synonym">Chrysanthemum cinerariifolium</name>
    <dbReference type="NCBI Taxonomy" id="118510"/>
    <lineage>
        <taxon>Eukaryota</taxon>
        <taxon>Viridiplantae</taxon>
        <taxon>Streptophyta</taxon>
        <taxon>Embryophyta</taxon>
        <taxon>Tracheophyta</taxon>
        <taxon>Spermatophyta</taxon>
        <taxon>Magnoliopsida</taxon>
        <taxon>eudicotyledons</taxon>
        <taxon>Gunneridae</taxon>
        <taxon>Pentapetalae</taxon>
        <taxon>asterids</taxon>
        <taxon>campanulids</taxon>
        <taxon>Asterales</taxon>
        <taxon>Asteraceae</taxon>
        <taxon>Asteroideae</taxon>
        <taxon>Anthemideae</taxon>
        <taxon>Anthemidinae</taxon>
        <taxon>Tanacetum</taxon>
    </lineage>
</organism>
<dbReference type="EMBL" id="BKCJ010429111">
    <property type="protein sequence ID" value="GFA46686.1"/>
    <property type="molecule type" value="Genomic_DNA"/>
</dbReference>
<protein>
    <submittedName>
        <fullName evidence="1">Putative reverse transcriptase domain-containing protein</fullName>
    </submittedName>
</protein>
<sequence>MKADEKKLEDILVINLVPNAMPIAKSPYRLAPTEIHEMSNQLKELKDKDYHEQNELTVKNRYPLPRIDDLFNQLQGSCEIRYHPGKASVVADALSMKEWMKPRRDRAISMMILSSIKARTLEAHSEAFKDINTPTGML</sequence>
<dbReference type="InterPro" id="IPR032567">
    <property type="entry name" value="RTL1-rel"/>
</dbReference>
<keyword evidence="1" id="KW-0808">Transferase</keyword>
<reference evidence="1" key="1">
    <citation type="journal article" date="2019" name="Sci. Rep.">
        <title>Draft genome of Tanacetum cinerariifolium, the natural source of mosquito coil.</title>
        <authorList>
            <person name="Yamashiro T."/>
            <person name="Shiraishi A."/>
            <person name="Satake H."/>
            <person name="Nakayama K."/>
        </authorList>
    </citation>
    <scope>NUCLEOTIDE SEQUENCE</scope>
</reference>
<gene>
    <name evidence="1" type="ORF">Tci_618658</name>
</gene>
<dbReference type="InterPro" id="IPR043128">
    <property type="entry name" value="Rev_trsase/Diguanyl_cyclase"/>
</dbReference>
<evidence type="ECO:0000313" key="1">
    <source>
        <dbReference type="EMBL" id="GFA46686.1"/>
    </source>
</evidence>
<dbReference type="SUPFAM" id="SSF56672">
    <property type="entry name" value="DNA/RNA polymerases"/>
    <property type="match status" value="1"/>
</dbReference>
<dbReference type="AlphaFoldDB" id="A0A699JNZ2"/>
<accession>A0A699JNZ2</accession>
<dbReference type="PANTHER" id="PTHR15503">
    <property type="entry name" value="LDOC1 RELATED"/>
    <property type="match status" value="1"/>
</dbReference>
<name>A0A699JNZ2_TANCI</name>
<dbReference type="InterPro" id="IPR043502">
    <property type="entry name" value="DNA/RNA_pol_sf"/>
</dbReference>
<keyword evidence="1" id="KW-0695">RNA-directed DNA polymerase</keyword>